<proteinExistence type="predicted"/>
<organism evidence="1">
    <name type="scientific">Cacopsylla melanoneura</name>
    <dbReference type="NCBI Taxonomy" id="428564"/>
    <lineage>
        <taxon>Eukaryota</taxon>
        <taxon>Metazoa</taxon>
        <taxon>Ecdysozoa</taxon>
        <taxon>Arthropoda</taxon>
        <taxon>Hexapoda</taxon>
        <taxon>Insecta</taxon>
        <taxon>Pterygota</taxon>
        <taxon>Neoptera</taxon>
        <taxon>Paraneoptera</taxon>
        <taxon>Hemiptera</taxon>
        <taxon>Sternorrhyncha</taxon>
        <taxon>Psylloidea</taxon>
        <taxon>Psyllidae</taxon>
        <taxon>Psyllinae</taxon>
        <taxon>Cacopsylla</taxon>
    </lineage>
</organism>
<dbReference type="EMBL" id="HBUF01564108">
    <property type="protein sequence ID" value="CAG6763743.1"/>
    <property type="molecule type" value="Transcribed_RNA"/>
</dbReference>
<reference evidence="1" key="1">
    <citation type="submission" date="2021-05" db="EMBL/GenBank/DDBJ databases">
        <authorList>
            <person name="Alioto T."/>
            <person name="Alioto T."/>
            <person name="Gomez Garrido J."/>
        </authorList>
    </citation>
    <scope>NUCLEOTIDE SEQUENCE</scope>
</reference>
<name>A0A8D9AC92_9HEMI</name>
<dbReference type="AlphaFoldDB" id="A0A8D9AC92"/>
<sequence>MSFIAQSRSVGPFFKRPKFVYFIMFPAVHVDFHRVRNSQSTDEVHAGKAFSLKFEPTHGLTDHINMLTLDCRIRSVNSTDLNKNPFLYCTDLDRRIWDCQTFV</sequence>
<protein>
    <submittedName>
        <fullName evidence="1">Uncharacterized protein</fullName>
    </submittedName>
</protein>
<evidence type="ECO:0000313" key="1">
    <source>
        <dbReference type="EMBL" id="CAG6763743.1"/>
    </source>
</evidence>
<accession>A0A8D9AC92</accession>